<dbReference type="EMBL" id="WBOF01000002">
    <property type="protein sequence ID" value="MQS16171.1"/>
    <property type="molecule type" value="Genomic_DNA"/>
</dbReference>
<gene>
    <name evidence="4" type="ORF">F7Q99_29065</name>
</gene>
<dbReference type="Pfam" id="PF00106">
    <property type="entry name" value="adh_short"/>
    <property type="match status" value="1"/>
</dbReference>
<dbReference type="Proteomes" id="UP000450000">
    <property type="component" value="Unassembled WGS sequence"/>
</dbReference>
<evidence type="ECO:0000313" key="4">
    <source>
        <dbReference type="EMBL" id="MQS16171.1"/>
    </source>
</evidence>
<dbReference type="PANTHER" id="PTHR43157:SF31">
    <property type="entry name" value="PHOSPHATIDYLINOSITOL-GLYCAN BIOSYNTHESIS CLASS F PROTEIN"/>
    <property type="match status" value="1"/>
</dbReference>
<keyword evidence="5" id="KW-1185">Reference proteome</keyword>
<dbReference type="SMART" id="SM00822">
    <property type="entry name" value="PKS_KR"/>
    <property type="match status" value="1"/>
</dbReference>
<dbReference type="PRINTS" id="PR00080">
    <property type="entry name" value="SDRFAMILY"/>
</dbReference>
<dbReference type="SUPFAM" id="SSF51735">
    <property type="entry name" value="NAD(P)-binding Rossmann-fold domains"/>
    <property type="match status" value="1"/>
</dbReference>
<keyword evidence="1" id="KW-0560">Oxidoreductase</keyword>
<accession>A0A6N7KXF9</accession>
<comment type="caution">
    <text evidence="4">The sequence shown here is derived from an EMBL/GenBank/DDBJ whole genome shotgun (WGS) entry which is preliminary data.</text>
</comment>
<dbReference type="InterPro" id="IPR057326">
    <property type="entry name" value="KR_dom"/>
</dbReference>
<dbReference type="InterPro" id="IPR002347">
    <property type="entry name" value="SDR_fam"/>
</dbReference>
<dbReference type="OrthoDB" id="4577644at2"/>
<proteinExistence type="inferred from homology"/>
<reference evidence="4 5" key="1">
    <citation type="submission" date="2019-09" db="EMBL/GenBank/DDBJ databases">
        <title>Genome Sequences of Streptomyces kaniharaensis ATCC 21070.</title>
        <authorList>
            <person name="Zhu W."/>
            <person name="De Crecy-Lagard V."/>
            <person name="Richards N.G."/>
        </authorList>
    </citation>
    <scope>NUCLEOTIDE SEQUENCE [LARGE SCALE GENOMIC DNA]</scope>
    <source>
        <strain evidence="4 5">SF-557</strain>
    </source>
</reference>
<evidence type="ECO:0000313" key="5">
    <source>
        <dbReference type="Proteomes" id="UP000450000"/>
    </source>
</evidence>
<evidence type="ECO:0000256" key="2">
    <source>
        <dbReference type="RuleBase" id="RU000363"/>
    </source>
</evidence>
<dbReference type="PRINTS" id="PR00081">
    <property type="entry name" value="GDHRDH"/>
</dbReference>
<sequence length="321" mass="34399">MGEKWTTANIPDQRGRVAVVTGANTGLGYETAKALAEHGASVVLAVRNIEKGQQAAARMTGEVTVQALDLTSLDSVRTAAAALRSRLDRIDLLINNAGVMYTPKQTTADGFEMQFGTNHLGHFALTGLLLDLMLPVPGSRVVTISSTGHRIRAAIHFDDLQWERSYSRAAAYGQSKLANLMFTYELQRRLAAHGTTIAVAAHPGVSNTDLIRNTPAALRLPVTWLAPLITQTPAMGALPTLRAATDPAALGGQYYGPGGRNEVKGHPRLVTSSPESYEVAVQQRLWAVSEDLTGVKFPAVQSQQNSGFYQPSIARTSPEMA</sequence>
<dbReference type="Gene3D" id="3.40.50.720">
    <property type="entry name" value="NAD(P)-binding Rossmann-like Domain"/>
    <property type="match status" value="1"/>
</dbReference>
<dbReference type="AlphaFoldDB" id="A0A6N7KXF9"/>
<dbReference type="NCBIfam" id="NF004846">
    <property type="entry name" value="PRK06197.1"/>
    <property type="match status" value="1"/>
</dbReference>
<feature type="domain" description="Ketoreductase" evidence="3">
    <location>
        <begin position="16"/>
        <end position="150"/>
    </location>
</feature>
<dbReference type="PANTHER" id="PTHR43157">
    <property type="entry name" value="PHOSPHATIDYLINOSITOL-GLYCAN BIOSYNTHESIS CLASS F PROTEIN-RELATED"/>
    <property type="match status" value="1"/>
</dbReference>
<dbReference type="RefSeq" id="WP_153466906.1">
    <property type="nucleotide sequence ID" value="NZ_WBOF01000002.1"/>
</dbReference>
<name>A0A6N7KXF9_9ACTN</name>
<dbReference type="InterPro" id="IPR036291">
    <property type="entry name" value="NAD(P)-bd_dom_sf"/>
</dbReference>
<dbReference type="CDD" id="cd05327">
    <property type="entry name" value="retinol-DH_like_SDR_c_like"/>
    <property type="match status" value="1"/>
</dbReference>
<comment type="similarity">
    <text evidence="2">Belongs to the short-chain dehydrogenases/reductases (SDR) family.</text>
</comment>
<dbReference type="FunFam" id="3.40.50.720:FF:000399">
    <property type="entry name" value="Probable oxidoreductase"/>
    <property type="match status" value="1"/>
</dbReference>
<organism evidence="4 5">
    <name type="scientific">Streptomyces kaniharaensis</name>
    <dbReference type="NCBI Taxonomy" id="212423"/>
    <lineage>
        <taxon>Bacteria</taxon>
        <taxon>Bacillati</taxon>
        <taxon>Actinomycetota</taxon>
        <taxon>Actinomycetes</taxon>
        <taxon>Kitasatosporales</taxon>
        <taxon>Streptomycetaceae</taxon>
        <taxon>Streptomyces</taxon>
    </lineage>
</organism>
<evidence type="ECO:0000256" key="1">
    <source>
        <dbReference type="ARBA" id="ARBA00023002"/>
    </source>
</evidence>
<evidence type="ECO:0000259" key="3">
    <source>
        <dbReference type="SMART" id="SM00822"/>
    </source>
</evidence>
<dbReference type="GO" id="GO:0016491">
    <property type="term" value="F:oxidoreductase activity"/>
    <property type="evidence" value="ECO:0007669"/>
    <property type="project" value="UniProtKB-KW"/>
</dbReference>
<protein>
    <submittedName>
        <fullName evidence="4">SDR family NAD(P)-dependent oxidoreductase</fullName>
    </submittedName>
</protein>
<dbReference type="NCBIfam" id="NF004513">
    <property type="entry name" value="PRK05854.1"/>
    <property type="match status" value="1"/>
</dbReference>